<dbReference type="OrthoDB" id="2386090at2759"/>
<dbReference type="AlphaFoldDB" id="A0A3D8S891"/>
<organism evidence="2 3">
    <name type="scientific">Coleophoma cylindrospora</name>
    <dbReference type="NCBI Taxonomy" id="1849047"/>
    <lineage>
        <taxon>Eukaryota</taxon>
        <taxon>Fungi</taxon>
        <taxon>Dikarya</taxon>
        <taxon>Ascomycota</taxon>
        <taxon>Pezizomycotina</taxon>
        <taxon>Leotiomycetes</taxon>
        <taxon>Helotiales</taxon>
        <taxon>Dermateaceae</taxon>
        <taxon>Coleophoma</taxon>
    </lineage>
</organism>
<dbReference type="Proteomes" id="UP000256645">
    <property type="component" value="Unassembled WGS sequence"/>
</dbReference>
<comment type="caution">
    <text evidence="2">The sequence shown here is derived from an EMBL/GenBank/DDBJ whole genome shotgun (WGS) entry which is preliminary data.</text>
</comment>
<dbReference type="EMBL" id="PDLM01000003">
    <property type="protein sequence ID" value="RDW82539.1"/>
    <property type="molecule type" value="Genomic_DNA"/>
</dbReference>
<evidence type="ECO:0000313" key="2">
    <source>
        <dbReference type="EMBL" id="RDW82539.1"/>
    </source>
</evidence>
<keyword evidence="1" id="KW-1133">Transmembrane helix</keyword>
<proteinExistence type="predicted"/>
<evidence type="ECO:0000256" key="1">
    <source>
        <dbReference type="SAM" id="Phobius"/>
    </source>
</evidence>
<name>A0A3D8S891_9HELO</name>
<feature type="transmembrane region" description="Helical" evidence="1">
    <location>
        <begin position="45"/>
        <end position="63"/>
    </location>
</feature>
<sequence length="181" mass="20437">MLIYHAGTGRAVFIGCMKVTTVFIFTFFTLIVAPIHFYSDEQPNWVAPAVTLSGLLPLVFVAYTTKPFVTYVHLLLPQFARQSRELLFRYAKALPKDAVLEITTMNSFGKPVVSRVKIGELFPSKARFGLANYSRDTTKINKSRPWWMGKAVGEFGIHGGKGKIKEGGVWEIVRSHIEKRR</sequence>
<evidence type="ECO:0000313" key="3">
    <source>
        <dbReference type="Proteomes" id="UP000256645"/>
    </source>
</evidence>
<gene>
    <name evidence="2" type="ORF">BP6252_03651</name>
</gene>
<keyword evidence="1" id="KW-0472">Membrane</keyword>
<feature type="transmembrane region" description="Helical" evidence="1">
    <location>
        <begin position="12"/>
        <end position="33"/>
    </location>
</feature>
<keyword evidence="3" id="KW-1185">Reference proteome</keyword>
<protein>
    <submittedName>
        <fullName evidence="2">Uncharacterized protein</fullName>
    </submittedName>
</protein>
<accession>A0A3D8S891</accession>
<keyword evidence="1" id="KW-0812">Transmembrane</keyword>
<reference evidence="2 3" key="1">
    <citation type="journal article" date="2018" name="IMA Fungus">
        <title>IMA Genome-F 9: Draft genome sequence of Annulohypoxylon stygium, Aspergillus mulundensis, Berkeleyomyces basicola (syn. Thielaviopsis basicola), Ceratocystis smalleyi, two Cercospora beticola strains, Coleophoma cylindrospora, Fusarium fracticaudum, Phialophora cf. hyalina, and Morchella septimelata.</title>
        <authorList>
            <person name="Wingfield B.D."/>
            <person name="Bills G.F."/>
            <person name="Dong Y."/>
            <person name="Huang W."/>
            <person name="Nel W.J."/>
            <person name="Swalarsk-Parry B.S."/>
            <person name="Vaghefi N."/>
            <person name="Wilken P.M."/>
            <person name="An Z."/>
            <person name="de Beer Z.W."/>
            <person name="De Vos L."/>
            <person name="Chen L."/>
            <person name="Duong T.A."/>
            <person name="Gao Y."/>
            <person name="Hammerbacher A."/>
            <person name="Kikkert J.R."/>
            <person name="Li Y."/>
            <person name="Li H."/>
            <person name="Li K."/>
            <person name="Li Q."/>
            <person name="Liu X."/>
            <person name="Ma X."/>
            <person name="Naidoo K."/>
            <person name="Pethybridge S.J."/>
            <person name="Sun J."/>
            <person name="Steenkamp E.T."/>
            <person name="van der Nest M.A."/>
            <person name="van Wyk S."/>
            <person name="Wingfield M.J."/>
            <person name="Xiong C."/>
            <person name="Yue Q."/>
            <person name="Zhang X."/>
        </authorList>
    </citation>
    <scope>NUCLEOTIDE SEQUENCE [LARGE SCALE GENOMIC DNA]</scope>
    <source>
        <strain evidence="2 3">BP6252</strain>
    </source>
</reference>